<reference evidence="1 2" key="1">
    <citation type="submission" date="2015-09" db="EMBL/GenBank/DDBJ databases">
        <title>Trachymyrmex zeteki WGS genome.</title>
        <authorList>
            <person name="Nygaard S."/>
            <person name="Hu H."/>
            <person name="Boomsma J."/>
            <person name="Zhang G."/>
        </authorList>
    </citation>
    <scope>NUCLEOTIDE SEQUENCE [LARGE SCALE GENOMIC DNA]</scope>
    <source>
        <strain evidence="1">Tzet28-1</strain>
        <tissue evidence="1">Whole body</tissue>
    </source>
</reference>
<sequence>MRSQKLEHSNANLSLISTEKLTIHRYVDAASVALSFTTYLWKQMCGGYLSIREKKGNIFQTEIFTALIFNLLDIRR</sequence>
<organism evidence="1 2">
    <name type="scientific">Mycetomoellerius zeteki</name>
    <dbReference type="NCBI Taxonomy" id="64791"/>
    <lineage>
        <taxon>Eukaryota</taxon>
        <taxon>Metazoa</taxon>
        <taxon>Ecdysozoa</taxon>
        <taxon>Arthropoda</taxon>
        <taxon>Hexapoda</taxon>
        <taxon>Insecta</taxon>
        <taxon>Pterygota</taxon>
        <taxon>Neoptera</taxon>
        <taxon>Endopterygota</taxon>
        <taxon>Hymenoptera</taxon>
        <taxon>Apocrita</taxon>
        <taxon>Aculeata</taxon>
        <taxon>Formicoidea</taxon>
        <taxon>Formicidae</taxon>
        <taxon>Myrmicinae</taxon>
        <taxon>Mycetomoellerius</taxon>
    </lineage>
</organism>
<dbReference type="EMBL" id="KQ982971">
    <property type="protein sequence ID" value="KYQ48614.1"/>
    <property type="molecule type" value="Genomic_DNA"/>
</dbReference>
<dbReference type="Proteomes" id="UP000075809">
    <property type="component" value="Unassembled WGS sequence"/>
</dbReference>
<protein>
    <submittedName>
        <fullName evidence="1">Uncharacterized protein</fullName>
    </submittedName>
</protein>
<accession>A0A151WL84</accession>
<evidence type="ECO:0000313" key="1">
    <source>
        <dbReference type="EMBL" id="KYQ48614.1"/>
    </source>
</evidence>
<evidence type="ECO:0000313" key="2">
    <source>
        <dbReference type="Proteomes" id="UP000075809"/>
    </source>
</evidence>
<name>A0A151WL84_9HYME</name>
<keyword evidence="2" id="KW-1185">Reference proteome</keyword>
<gene>
    <name evidence="1" type="ORF">ALC60_12329</name>
</gene>
<dbReference type="AlphaFoldDB" id="A0A151WL84"/>
<proteinExistence type="predicted"/>